<dbReference type="PANTHER" id="PTHR37305">
    <property type="entry name" value="INTEGRAL MEMBRANE PROTEIN-RELATED"/>
    <property type="match status" value="1"/>
</dbReference>
<evidence type="ECO:0000313" key="3">
    <source>
        <dbReference type="Proteomes" id="UP000217153"/>
    </source>
</evidence>
<name>A0A249JWD6_9ACTN</name>
<protein>
    <submittedName>
        <fullName evidence="2">ABC-type transport system involved in multi-copper enzyme maturation, permease component</fullName>
    </submittedName>
</protein>
<reference evidence="3" key="1">
    <citation type="submission" date="2016-10" db="EMBL/GenBank/DDBJ databases">
        <title>High microdiversification within the ubiquitous acI lineage of Actinobacteria.</title>
        <authorList>
            <person name="Neuenschwander S.M."/>
            <person name="Salcher M."/>
            <person name="Ghai R."/>
            <person name="Pernthaler J."/>
        </authorList>
    </citation>
    <scope>NUCLEOTIDE SEQUENCE [LARGE SCALE GENOMIC DNA]</scope>
</reference>
<sequence>MWNVFRAELTKLKRPSLSISTIAAVTFVTGLVTSLLFLLVDSPEGNGERGVRISRDVLALPTGVSLSFSNAAGLLGIVALCIFAAQTAQEYTYGTLRNLLVRQPSRMKILLGKLGSMKLFAIAMVTLSAVLAVSLSYLFAGVKDISTGAWTTPDARAALLRTFINVLIATIGYGIFGMILGLLFRSPISAISIGVIWNLIIEGLLSAFVTNIDRYFPGQLLSIVAIGGNDRISYQYALFTSYGFLLAGLAIVAFLFKKRDVAN</sequence>
<dbReference type="Proteomes" id="UP000217153">
    <property type="component" value="Chromosome"/>
</dbReference>
<feature type="transmembrane region" description="Helical" evidence="1">
    <location>
        <begin position="21"/>
        <end position="40"/>
    </location>
</feature>
<evidence type="ECO:0000313" key="2">
    <source>
        <dbReference type="EMBL" id="ASY08835.1"/>
    </source>
</evidence>
<keyword evidence="1" id="KW-1133">Transmembrane helix</keyword>
<feature type="transmembrane region" description="Helical" evidence="1">
    <location>
        <begin position="162"/>
        <end position="184"/>
    </location>
</feature>
<dbReference type="KEGG" id="abam:B1s21122_00410"/>
<keyword evidence="3" id="KW-1185">Reference proteome</keyword>
<dbReference type="RefSeq" id="WP_095680160.1">
    <property type="nucleotide sequence ID" value="NZ_CP016768.2"/>
</dbReference>
<feature type="transmembrane region" description="Helical" evidence="1">
    <location>
        <begin position="60"/>
        <end position="85"/>
    </location>
</feature>
<feature type="transmembrane region" description="Helical" evidence="1">
    <location>
        <begin position="119"/>
        <end position="142"/>
    </location>
</feature>
<dbReference type="Pfam" id="PF12730">
    <property type="entry name" value="ABC2_membrane_4"/>
    <property type="match status" value="1"/>
</dbReference>
<feature type="transmembrane region" description="Helical" evidence="1">
    <location>
        <begin position="232"/>
        <end position="256"/>
    </location>
</feature>
<keyword evidence="1" id="KW-0812">Transmembrane</keyword>
<proteinExistence type="predicted"/>
<dbReference type="OrthoDB" id="5192880at2"/>
<gene>
    <name evidence="2" type="ORF">B1s21122_00410</name>
</gene>
<keyword evidence="1" id="KW-0472">Membrane</keyword>
<feature type="transmembrane region" description="Helical" evidence="1">
    <location>
        <begin position="191"/>
        <end position="212"/>
    </location>
</feature>
<evidence type="ECO:0000256" key="1">
    <source>
        <dbReference type="SAM" id="Phobius"/>
    </source>
</evidence>
<accession>A0A249JWD6</accession>
<dbReference type="PANTHER" id="PTHR37305:SF1">
    <property type="entry name" value="MEMBRANE PROTEIN"/>
    <property type="match status" value="1"/>
</dbReference>
<dbReference type="AlphaFoldDB" id="A0A249JWD6"/>
<organism evidence="2 3">
    <name type="scientific">Candidatus Nanopelagicus limnae</name>
    <dbReference type="NCBI Taxonomy" id="1884634"/>
    <lineage>
        <taxon>Bacteria</taxon>
        <taxon>Bacillati</taxon>
        <taxon>Actinomycetota</taxon>
        <taxon>Actinomycetes</taxon>
        <taxon>Candidatus Nanopelagicales</taxon>
        <taxon>Candidatus Nanopelagicaceae</taxon>
        <taxon>Candidatus Nanopelagicus</taxon>
    </lineage>
</organism>
<dbReference type="EMBL" id="CP016768">
    <property type="protein sequence ID" value="ASY08835.1"/>
    <property type="molecule type" value="Genomic_DNA"/>
</dbReference>